<accession>A0A975J1P4</accession>
<dbReference type="EMBL" id="CP073100">
    <property type="protein sequence ID" value="QUE52386.1"/>
    <property type="molecule type" value="Genomic_DNA"/>
</dbReference>
<evidence type="ECO:0000313" key="1">
    <source>
        <dbReference type="EMBL" id="QUE52386.1"/>
    </source>
</evidence>
<gene>
    <name evidence="1" type="ORF">KBB96_05715</name>
</gene>
<evidence type="ECO:0000313" key="2">
    <source>
        <dbReference type="Proteomes" id="UP000676169"/>
    </source>
</evidence>
<dbReference type="AlphaFoldDB" id="A0A975J1P4"/>
<dbReference type="KEGG" id="lamb:KBB96_05715"/>
<proteinExistence type="predicted"/>
<keyword evidence="2" id="KW-1185">Reference proteome</keyword>
<dbReference type="RefSeq" id="WP_211633333.1">
    <property type="nucleotide sequence ID" value="NZ_CP073100.1"/>
</dbReference>
<reference evidence="1" key="1">
    <citation type="submission" date="2021-04" db="EMBL/GenBank/DDBJ databases">
        <title>Luteolibacter sp. 32A isolated from the skin of an Anderson's salamander (Ambystoma andersonii).</title>
        <authorList>
            <person name="Spergser J."/>
            <person name="Busse H.-J."/>
        </authorList>
    </citation>
    <scope>NUCLEOTIDE SEQUENCE</scope>
    <source>
        <strain evidence="1">32A</strain>
    </source>
</reference>
<sequence length="200" mass="22792">MLSNTQTPNPSQTVERIREIIVGRHLNRLEQRVAILERQPHHTDGGASETRIGAIEARVEALQHHFQRLSDNLRLENESREIRHQEEIRRLADHIQQTLAARQAFGGTAQLESKLGQWLTDWQHSAHQQAEARDRQLSAQLRDELAKVREWVTSELSAHQPPQHERNELERRFALIAKAARSLAEAAESGSLPGNLPPLP</sequence>
<protein>
    <submittedName>
        <fullName evidence="1">Uncharacterized protein</fullName>
    </submittedName>
</protein>
<name>A0A975J1P4_9BACT</name>
<dbReference type="Proteomes" id="UP000676169">
    <property type="component" value="Chromosome"/>
</dbReference>
<organism evidence="1 2">
    <name type="scientific">Luteolibacter ambystomatis</name>
    <dbReference type="NCBI Taxonomy" id="2824561"/>
    <lineage>
        <taxon>Bacteria</taxon>
        <taxon>Pseudomonadati</taxon>
        <taxon>Verrucomicrobiota</taxon>
        <taxon>Verrucomicrobiia</taxon>
        <taxon>Verrucomicrobiales</taxon>
        <taxon>Verrucomicrobiaceae</taxon>
        <taxon>Luteolibacter</taxon>
    </lineage>
</organism>